<feature type="signal peptide" evidence="1">
    <location>
        <begin position="1"/>
        <end position="22"/>
    </location>
</feature>
<protein>
    <submittedName>
        <fullName evidence="2 3">Uncharacterized protein</fullName>
    </submittedName>
</protein>
<accession>L1IU05</accession>
<dbReference type="EMBL" id="JH993037">
    <property type="protein sequence ID" value="EKX39746.1"/>
    <property type="molecule type" value="Genomic_DNA"/>
</dbReference>
<name>L1IU05_GUITC</name>
<feature type="chain" id="PRO_5008770445" evidence="1">
    <location>
        <begin position="23"/>
        <end position="308"/>
    </location>
</feature>
<dbReference type="HOGENOM" id="CLU_1032255_0_0_1"/>
<evidence type="ECO:0000313" key="3">
    <source>
        <dbReference type="EnsemblProtists" id="EKX39746"/>
    </source>
</evidence>
<dbReference type="Proteomes" id="UP000011087">
    <property type="component" value="Unassembled WGS sequence"/>
</dbReference>
<dbReference type="EnsemblProtists" id="EKX39746">
    <property type="protein sequence ID" value="EKX39746"/>
    <property type="gene ID" value="GUITHDRAFT_164877"/>
</dbReference>
<dbReference type="AlphaFoldDB" id="L1IU05"/>
<keyword evidence="1" id="KW-0732">Signal</keyword>
<proteinExistence type="predicted"/>
<dbReference type="PaxDb" id="55529-EKX39746"/>
<reference evidence="3" key="3">
    <citation type="submission" date="2015-06" db="UniProtKB">
        <authorList>
            <consortium name="EnsemblProtists"/>
        </authorList>
    </citation>
    <scope>IDENTIFICATION</scope>
</reference>
<organism evidence="2">
    <name type="scientific">Guillardia theta (strain CCMP2712)</name>
    <name type="common">Cryptophyte</name>
    <dbReference type="NCBI Taxonomy" id="905079"/>
    <lineage>
        <taxon>Eukaryota</taxon>
        <taxon>Cryptophyceae</taxon>
        <taxon>Pyrenomonadales</taxon>
        <taxon>Geminigeraceae</taxon>
        <taxon>Guillardia</taxon>
    </lineage>
</organism>
<dbReference type="KEGG" id="gtt:GUITHDRAFT_164877"/>
<dbReference type="RefSeq" id="XP_005826726.1">
    <property type="nucleotide sequence ID" value="XM_005826669.1"/>
</dbReference>
<reference evidence="2 4" key="1">
    <citation type="journal article" date="2012" name="Nature">
        <title>Algal genomes reveal evolutionary mosaicism and the fate of nucleomorphs.</title>
        <authorList>
            <consortium name="DOE Joint Genome Institute"/>
            <person name="Curtis B.A."/>
            <person name="Tanifuji G."/>
            <person name="Burki F."/>
            <person name="Gruber A."/>
            <person name="Irimia M."/>
            <person name="Maruyama S."/>
            <person name="Arias M.C."/>
            <person name="Ball S.G."/>
            <person name="Gile G.H."/>
            <person name="Hirakawa Y."/>
            <person name="Hopkins J.F."/>
            <person name="Kuo A."/>
            <person name="Rensing S.A."/>
            <person name="Schmutz J."/>
            <person name="Symeonidi A."/>
            <person name="Elias M."/>
            <person name="Eveleigh R.J."/>
            <person name="Herman E.K."/>
            <person name="Klute M.J."/>
            <person name="Nakayama T."/>
            <person name="Obornik M."/>
            <person name="Reyes-Prieto A."/>
            <person name="Armbrust E.V."/>
            <person name="Aves S.J."/>
            <person name="Beiko R.G."/>
            <person name="Coutinho P."/>
            <person name="Dacks J.B."/>
            <person name="Durnford D.G."/>
            <person name="Fast N.M."/>
            <person name="Green B.R."/>
            <person name="Grisdale C.J."/>
            <person name="Hempel F."/>
            <person name="Henrissat B."/>
            <person name="Hoppner M.P."/>
            <person name="Ishida K."/>
            <person name="Kim E."/>
            <person name="Koreny L."/>
            <person name="Kroth P.G."/>
            <person name="Liu Y."/>
            <person name="Malik S.B."/>
            <person name="Maier U.G."/>
            <person name="McRose D."/>
            <person name="Mock T."/>
            <person name="Neilson J.A."/>
            <person name="Onodera N.T."/>
            <person name="Poole A.M."/>
            <person name="Pritham E.J."/>
            <person name="Richards T.A."/>
            <person name="Rocap G."/>
            <person name="Roy S.W."/>
            <person name="Sarai C."/>
            <person name="Schaack S."/>
            <person name="Shirato S."/>
            <person name="Slamovits C.H."/>
            <person name="Spencer D.F."/>
            <person name="Suzuki S."/>
            <person name="Worden A.Z."/>
            <person name="Zauner S."/>
            <person name="Barry K."/>
            <person name="Bell C."/>
            <person name="Bharti A.K."/>
            <person name="Crow J.A."/>
            <person name="Grimwood J."/>
            <person name="Kramer R."/>
            <person name="Lindquist E."/>
            <person name="Lucas S."/>
            <person name="Salamov A."/>
            <person name="McFadden G.I."/>
            <person name="Lane C.E."/>
            <person name="Keeling P.J."/>
            <person name="Gray M.W."/>
            <person name="Grigoriev I.V."/>
            <person name="Archibald J.M."/>
        </authorList>
    </citation>
    <scope>NUCLEOTIDE SEQUENCE</scope>
    <source>
        <strain evidence="2 4">CCMP2712</strain>
    </source>
</reference>
<evidence type="ECO:0000256" key="1">
    <source>
        <dbReference type="SAM" id="SignalP"/>
    </source>
</evidence>
<keyword evidence="4" id="KW-1185">Reference proteome</keyword>
<sequence>MGLRAAAVFAALVLCPLLLVERMPSLIFQRGDVLLAQQRGARVSSLEQFGGQKVQWEPLRPEHPQYYPNVIYLYTGPETSLYGHSNSITNFKSVLRKDHPEVMVKTFGDFRTATIRAAAWDEAAHTIVFPSFTDYPDLHMISKTDLRGYASSGNNIVFLGGFGSLSVINEIFGWQIRPVEYQVTKAALEDAVLICPTGQDGPFYRSKRNVHNTVFAGMPSMLESGRDNRIYGVHLGSLPPGARSYYDSIGDSVVWSVRYDLGMITYVGNSMEALTGEAHHTSDGPCSLCDHGSPSAQWRRILQAAVAL</sequence>
<evidence type="ECO:0000313" key="4">
    <source>
        <dbReference type="Proteomes" id="UP000011087"/>
    </source>
</evidence>
<gene>
    <name evidence="2" type="ORF">GUITHDRAFT_164877</name>
</gene>
<reference evidence="4" key="2">
    <citation type="submission" date="2012-11" db="EMBL/GenBank/DDBJ databases">
        <authorList>
            <person name="Kuo A."/>
            <person name="Curtis B.A."/>
            <person name="Tanifuji G."/>
            <person name="Burki F."/>
            <person name="Gruber A."/>
            <person name="Irimia M."/>
            <person name="Maruyama S."/>
            <person name="Arias M.C."/>
            <person name="Ball S.G."/>
            <person name="Gile G.H."/>
            <person name="Hirakawa Y."/>
            <person name="Hopkins J.F."/>
            <person name="Rensing S.A."/>
            <person name="Schmutz J."/>
            <person name="Symeonidi A."/>
            <person name="Elias M."/>
            <person name="Eveleigh R.J."/>
            <person name="Herman E.K."/>
            <person name="Klute M.J."/>
            <person name="Nakayama T."/>
            <person name="Obornik M."/>
            <person name="Reyes-Prieto A."/>
            <person name="Armbrust E.V."/>
            <person name="Aves S.J."/>
            <person name="Beiko R.G."/>
            <person name="Coutinho P."/>
            <person name="Dacks J.B."/>
            <person name="Durnford D.G."/>
            <person name="Fast N.M."/>
            <person name="Green B.R."/>
            <person name="Grisdale C."/>
            <person name="Hempe F."/>
            <person name="Henrissat B."/>
            <person name="Hoppner M.P."/>
            <person name="Ishida K.-I."/>
            <person name="Kim E."/>
            <person name="Koreny L."/>
            <person name="Kroth P.G."/>
            <person name="Liu Y."/>
            <person name="Malik S.-B."/>
            <person name="Maier U.G."/>
            <person name="McRose D."/>
            <person name="Mock T."/>
            <person name="Neilson J.A."/>
            <person name="Onodera N.T."/>
            <person name="Poole A.M."/>
            <person name="Pritham E.J."/>
            <person name="Richards T.A."/>
            <person name="Rocap G."/>
            <person name="Roy S.W."/>
            <person name="Sarai C."/>
            <person name="Schaack S."/>
            <person name="Shirato S."/>
            <person name="Slamovits C.H."/>
            <person name="Spencer D.F."/>
            <person name="Suzuki S."/>
            <person name="Worden A.Z."/>
            <person name="Zauner S."/>
            <person name="Barry K."/>
            <person name="Bell C."/>
            <person name="Bharti A.K."/>
            <person name="Crow J.A."/>
            <person name="Grimwood J."/>
            <person name="Kramer R."/>
            <person name="Lindquist E."/>
            <person name="Lucas S."/>
            <person name="Salamov A."/>
            <person name="McFadden G.I."/>
            <person name="Lane C.E."/>
            <person name="Keeling P.J."/>
            <person name="Gray M.W."/>
            <person name="Grigoriev I.V."/>
            <person name="Archibald J.M."/>
        </authorList>
    </citation>
    <scope>NUCLEOTIDE SEQUENCE</scope>
    <source>
        <strain evidence="4">CCMP2712</strain>
    </source>
</reference>
<evidence type="ECO:0000313" key="2">
    <source>
        <dbReference type="EMBL" id="EKX39746.1"/>
    </source>
</evidence>
<dbReference type="GeneID" id="17296419"/>